<evidence type="ECO:0000313" key="1">
    <source>
        <dbReference type="EMBL" id="JAD17997.1"/>
    </source>
</evidence>
<protein>
    <submittedName>
        <fullName evidence="1">Uncharacterized protein</fullName>
    </submittedName>
</protein>
<dbReference type="EMBL" id="GBRH01279898">
    <property type="protein sequence ID" value="JAD17997.1"/>
    <property type="molecule type" value="Transcribed_RNA"/>
</dbReference>
<proteinExistence type="predicted"/>
<sequence length="33" mass="3483">MGADEPPSIWLPSGWSGGSRASRLGWKGIGRGR</sequence>
<dbReference type="AlphaFoldDB" id="A0A0A9U684"/>
<reference evidence="1" key="1">
    <citation type="submission" date="2014-09" db="EMBL/GenBank/DDBJ databases">
        <authorList>
            <person name="Magalhaes I.L.F."/>
            <person name="Oliveira U."/>
            <person name="Santos F.R."/>
            <person name="Vidigal T.H.D.A."/>
            <person name="Brescovit A.D."/>
            <person name="Santos A.J."/>
        </authorList>
    </citation>
    <scope>NUCLEOTIDE SEQUENCE</scope>
    <source>
        <tissue evidence="1">Shoot tissue taken approximately 20 cm above the soil surface</tissue>
    </source>
</reference>
<reference evidence="1" key="2">
    <citation type="journal article" date="2015" name="Data Brief">
        <title>Shoot transcriptome of the giant reed, Arundo donax.</title>
        <authorList>
            <person name="Barrero R.A."/>
            <person name="Guerrero F.D."/>
            <person name="Moolhuijzen P."/>
            <person name="Goolsby J.A."/>
            <person name="Tidwell J."/>
            <person name="Bellgard S.E."/>
            <person name="Bellgard M.I."/>
        </authorList>
    </citation>
    <scope>NUCLEOTIDE SEQUENCE</scope>
    <source>
        <tissue evidence="1">Shoot tissue taken approximately 20 cm above the soil surface</tissue>
    </source>
</reference>
<name>A0A0A9U684_ARUDO</name>
<accession>A0A0A9U684</accession>
<organism evidence="1">
    <name type="scientific">Arundo donax</name>
    <name type="common">Giant reed</name>
    <name type="synonym">Donax arundinaceus</name>
    <dbReference type="NCBI Taxonomy" id="35708"/>
    <lineage>
        <taxon>Eukaryota</taxon>
        <taxon>Viridiplantae</taxon>
        <taxon>Streptophyta</taxon>
        <taxon>Embryophyta</taxon>
        <taxon>Tracheophyta</taxon>
        <taxon>Spermatophyta</taxon>
        <taxon>Magnoliopsida</taxon>
        <taxon>Liliopsida</taxon>
        <taxon>Poales</taxon>
        <taxon>Poaceae</taxon>
        <taxon>PACMAD clade</taxon>
        <taxon>Arundinoideae</taxon>
        <taxon>Arundineae</taxon>
        <taxon>Arundo</taxon>
    </lineage>
</organism>